<accession>A0A549SLJ8</accession>
<sequence length="621" mass="69347">MRVCICVSGQLRTSDEALVSLRNATAGLDATFIFSVWDRIGAKVDGPLNIHQLVRLFEAPAIETLPIGWFGADKFWRRLPTVRDFLTEQMASENPDRIATRIHKIFPDAIIDLEAPDLLSLDFDTERDDKNSVRMLYKIWRANEIKRKIERQDGKFDCVIRTRPDLFVFKIDTDLITSTCSDNKIFICSFNEQKTFIGDSFAAGTSRAIDRYSSLFGAAISSQSEWTHIHVNLAKHLSDADIDIERYPHLGLYANDQMVTATELAALLEKMRGTDDWSVQHEITARTLAANLAIAGDDAESARRSLIIEGEIADSDLDHLDAYFFVLAKTYEKLDEHVASGLCALLSIWLRHSSDINIQGATVSAFAHACARIADWTVIEDPQRLADYFLTGPRPVQSERLLGRALARLQEKEGLEVIETIARTISEAASHIVFYGAYLERASDATIPGLRRLAETVGYDRHPEFLRLLVLFGGRTGDRDGTIEALQSMVDGGIASVHERFRLADLLKHAGRFEEAYREQFIAVRESPGHAGANRQMAELCFSVGEEIQGAEFAWTAYNLDPNEPSHRLLVCYAEIRLGRVTPGANFPVDAPLAALPHVALWVPDFAGTIDRHVNSMTSAK</sequence>
<evidence type="ECO:0000313" key="1">
    <source>
        <dbReference type="EMBL" id="TRL30495.1"/>
    </source>
</evidence>
<dbReference type="InterPro" id="IPR011990">
    <property type="entry name" value="TPR-like_helical_dom_sf"/>
</dbReference>
<dbReference type="EMBL" id="VJMF01000070">
    <property type="protein sequence ID" value="TRL30495.1"/>
    <property type="molecule type" value="Genomic_DNA"/>
</dbReference>
<evidence type="ECO:0008006" key="3">
    <source>
        <dbReference type="Google" id="ProtNLM"/>
    </source>
</evidence>
<evidence type="ECO:0000313" key="2">
    <source>
        <dbReference type="Proteomes" id="UP000316781"/>
    </source>
</evidence>
<reference evidence="1 2" key="1">
    <citation type="submission" date="2019-07" db="EMBL/GenBank/DDBJ databases">
        <title>Ln-dependent methylotrophs.</title>
        <authorList>
            <person name="Tani A."/>
        </authorList>
    </citation>
    <scope>NUCLEOTIDE SEQUENCE [LARGE SCALE GENOMIC DNA]</scope>
    <source>
        <strain evidence="1 2">SM89A</strain>
    </source>
</reference>
<dbReference type="SUPFAM" id="SSF48452">
    <property type="entry name" value="TPR-like"/>
    <property type="match status" value="1"/>
</dbReference>
<dbReference type="AlphaFoldDB" id="A0A549SLJ8"/>
<proteinExistence type="predicted"/>
<dbReference type="Gene3D" id="1.25.40.10">
    <property type="entry name" value="Tetratricopeptide repeat domain"/>
    <property type="match status" value="1"/>
</dbReference>
<comment type="caution">
    <text evidence="1">The sequence shown here is derived from an EMBL/GenBank/DDBJ whole genome shotgun (WGS) entry which is preliminary data.</text>
</comment>
<gene>
    <name evidence="1" type="ORF">FM996_16590</name>
</gene>
<organism evidence="1 2">
    <name type="scientific">Methylosinus sporium</name>
    <dbReference type="NCBI Taxonomy" id="428"/>
    <lineage>
        <taxon>Bacteria</taxon>
        <taxon>Pseudomonadati</taxon>
        <taxon>Pseudomonadota</taxon>
        <taxon>Alphaproteobacteria</taxon>
        <taxon>Hyphomicrobiales</taxon>
        <taxon>Methylocystaceae</taxon>
        <taxon>Methylosinus</taxon>
    </lineage>
</organism>
<dbReference type="Proteomes" id="UP000316781">
    <property type="component" value="Unassembled WGS sequence"/>
</dbReference>
<protein>
    <recommendedName>
        <fullName evidence="3">Tetratricopeptide repeat protein</fullName>
    </recommendedName>
</protein>
<name>A0A549SLJ8_METSR</name>
<dbReference type="RefSeq" id="WP_142863946.1">
    <property type="nucleotide sequence ID" value="NZ_VJMF01000070.1"/>
</dbReference>